<evidence type="ECO:0000313" key="2">
    <source>
        <dbReference type="EMBL" id="KLJ08350.1"/>
    </source>
</evidence>
<dbReference type="InterPro" id="IPR016039">
    <property type="entry name" value="Thiolase-like"/>
</dbReference>
<evidence type="ECO:0000313" key="3">
    <source>
        <dbReference type="Proteomes" id="UP000053573"/>
    </source>
</evidence>
<protein>
    <submittedName>
        <fullName evidence="2">Uncharacterized protein</fullName>
    </submittedName>
</protein>
<comment type="caution">
    <text evidence="2">The sequence shown here is derived from an EMBL/GenBank/DDBJ whole genome shotgun (WGS) entry which is preliminary data.</text>
</comment>
<gene>
    <name evidence="2" type="ORF">EMPG_16220</name>
</gene>
<name>A0A0H1BAH1_9EURO</name>
<organism evidence="2 3">
    <name type="scientific">Blastomyces silverae</name>
    <dbReference type="NCBI Taxonomy" id="2060906"/>
    <lineage>
        <taxon>Eukaryota</taxon>
        <taxon>Fungi</taxon>
        <taxon>Dikarya</taxon>
        <taxon>Ascomycota</taxon>
        <taxon>Pezizomycotina</taxon>
        <taxon>Eurotiomycetes</taxon>
        <taxon>Eurotiomycetidae</taxon>
        <taxon>Onygenales</taxon>
        <taxon>Ajellomycetaceae</taxon>
        <taxon>Blastomyces</taxon>
    </lineage>
</organism>
<dbReference type="Proteomes" id="UP000053573">
    <property type="component" value="Unassembled WGS sequence"/>
</dbReference>
<proteinExistence type="predicted"/>
<feature type="region of interest" description="Disordered" evidence="1">
    <location>
        <begin position="200"/>
        <end position="233"/>
    </location>
</feature>
<dbReference type="EMBL" id="LDEV01002614">
    <property type="protein sequence ID" value="KLJ08350.1"/>
    <property type="molecule type" value="Genomic_DNA"/>
</dbReference>
<dbReference type="STRING" id="2060906.A0A0H1BAH1"/>
<dbReference type="AlphaFoldDB" id="A0A0H1BAH1"/>
<accession>A0A0H1BAH1</accession>
<sequence>MAKFKELRCPVAWLKNGLLIDSYTQKLASTRLNPDTWKPTRLEQRRAIQYRQALCILFLERNGCSINLRLWDLSNSISVPLGEQAVFKGTITRSCPLVAPLGSDYFPSFSLKHVEFPAICPVNHAFVNPKRYPKKQPQKQIPWPRDKIYASFNNFRFGGSNAHVVLKKALPFPESGPAHDLKFKNDIHISAPKLAHMSKSYTPSSNYRGTTGLTDKSARNIPRAIQKRSMSTS</sequence>
<dbReference type="Gene3D" id="3.40.47.10">
    <property type="match status" value="1"/>
</dbReference>
<keyword evidence="3" id="KW-1185">Reference proteome</keyword>
<feature type="compositionally biased region" description="Polar residues" evidence="1">
    <location>
        <begin position="200"/>
        <end position="214"/>
    </location>
</feature>
<reference evidence="3" key="1">
    <citation type="journal article" date="2015" name="PLoS Genet.">
        <title>The dynamic genome and transcriptome of the human fungal pathogen Blastomyces and close relative Emmonsia.</title>
        <authorList>
            <person name="Munoz J.F."/>
            <person name="Gauthier G.M."/>
            <person name="Desjardins C.A."/>
            <person name="Gallo J.E."/>
            <person name="Holder J."/>
            <person name="Sullivan T.D."/>
            <person name="Marty A.J."/>
            <person name="Carmen J.C."/>
            <person name="Chen Z."/>
            <person name="Ding L."/>
            <person name="Gujja S."/>
            <person name="Magrini V."/>
            <person name="Misas E."/>
            <person name="Mitreva M."/>
            <person name="Priest M."/>
            <person name="Saif S."/>
            <person name="Whiston E.A."/>
            <person name="Young S."/>
            <person name="Zeng Q."/>
            <person name="Goldman W.E."/>
            <person name="Mardis E.R."/>
            <person name="Taylor J.W."/>
            <person name="McEwen J.G."/>
            <person name="Clay O.K."/>
            <person name="Klein B.S."/>
            <person name="Cuomo C.A."/>
        </authorList>
    </citation>
    <scope>NUCLEOTIDE SEQUENCE [LARGE SCALE GENOMIC DNA]</scope>
    <source>
        <strain evidence="3">UAMH 139</strain>
    </source>
</reference>
<dbReference type="GO" id="GO:0016746">
    <property type="term" value="F:acyltransferase activity"/>
    <property type="evidence" value="ECO:0007669"/>
    <property type="project" value="InterPro"/>
</dbReference>
<evidence type="ECO:0000256" key="1">
    <source>
        <dbReference type="SAM" id="MobiDB-lite"/>
    </source>
</evidence>